<dbReference type="InterPro" id="IPR025110">
    <property type="entry name" value="AMP-bd_C"/>
</dbReference>
<evidence type="ECO:0000259" key="4">
    <source>
        <dbReference type="Pfam" id="PF13193"/>
    </source>
</evidence>
<reference evidence="5 6" key="1">
    <citation type="submission" date="2017-01" db="EMBL/GenBank/DDBJ databases">
        <title>Draft genome sequence of Pseudomonas pachastrellae type strain CCUG 46540T from a deep sea.</title>
        <authorList>
            <person name="Gomila M."/>
            <person name="Mulet M."/>
            <person name="Lalucat J."/>
            <person name="Garcia-Valdes E."/>
        </authorList>
    </citation>
    <scope>NUCLEOTIDE SEQUENCE [LARGE SCALE GENOMIC DNA]</scope>
    <source>
        <strain evidence="5 6">CCUG 46540</strain>
    </source>
</reference>
<accession>A0A1S8DDE9</accession>
<evidence type="ECO:0000256" key="2">
    <source>
        <dbReference type="ARBA" id="ARBA00022598"/>
    </source>
</evidence>
<dbReference type="InterPro" id="IPR020845">
    <property type="entry name" value="AMP-binding_CS"/>
</dbReference>
<dbReference type="PROSITE" id="PS00455">
    <property type="entry name" value="AMP_BINDING"/>
    <property type="match status" value="1"/>
</dbReference>
<organism evidence="5 6">
    <name type="scientific">Halopseudomonas pachastrellae</name>
    <dbReference type="NCBI Taxonomy" id="254161"/>
    <lineage>
        <taxon>Bacteria</taxon>
        <taxon>Pseudomonadati</taxon>
        <taxon>Pseudomonadota</taxon>
        <taxon>Gammaproteobacteria</taxon>
        <taxon>Pseudomonadales</taxon>
        <taxon>Pseudomonadaceae</taxon>
        <taxon>Halopseudomonas</taxon>
    </lineage>
</organism>
<dbReference type="Pfam" id="PF00501">
    <property type="entry name" value="AMP-binding"/>
    <property type="match status" value="1"/>
</dbReference>
<sequence>MTAELICGDLRRSGDEVADRALRLAGGLARFGVEDGDVIAVMLRNGPAFIDAIQSCQIAGCFYCPINWHFKADEVAYLLNDSSAKVLIVEGDLLATLGDAVPAGVEVLVVDAGADDARDYERWLAQQAPYDGPERTPRAHMAYTSGTTGRPKGVVRLAPPPELRAQMAEGMRELCRIAWGITPGVRAMVTAPLYHSAPTSFTQQAIQQAEMLVLMPRFDAEQTLALIAEHRIEVVYLVPIMYVRLLRLPEEVRAKYDISSVRFVASTGAPCAPEVKQAMLDWWGDVIFETYASSETGMVTLQDPQSARRKPGSVGRPIADTRIRVVSEDGRECGVGEPGVIYVRQPMVPDFTYLNNDAARSKAGLDDLATVGDIGYLDADGYLYVCDRQSDMVISGGVNIYPAEIEHVLITLQGVTDCAVFGVPDAEYGESLMAVVASPGGKVSAEQVQAFIREQMAGYKVPKRVEVVDSLPRDDNGKVAKRRLRDSWLQASA</sequence>
<dbReference type="GO" id="GO:0031956">
    <property type="term" value="F:medium-chain fatty acid-CoA ligase activity"/>
    <property type="evidence" value="ECO:0007669"/>
    <property type="project" value="TreeGrafter"/>
</dbReference>
<dbReference type="EMBL" id="MUBC01000028">
    <property type="protein sequence ID" value="ONM43434.1"/>
    <property type="molecule type" value="Genomic_DNA"/>
</dbReference>
<dbReference type="OrthoDB" id="9803968at2"/>
<keyword evidence="2 5" id="KW-0436">Ligase</keyword>
<dbReference type="PANTHER" id="PTHR43201">
    <property type="entry name" value="ACYL-COA SYNTHETASE"/>
    <property type="match status" value="1"/>
</dbReference>
<evidence type="ECO:0000256" key="1">
    <source>
        <dbReference type="ARBA" id="ARBA00006432"/>
    </source>
</evidence>
<gene>
    <name evidence="5" type="ORF">BXT89_13015</name>
</gene>
<dbReference type="Proteomes" id="UP000242847">
    <property type="component" value="Unassembled WGS sequence"/>
</dbReference>
<dbReference type="PANTHER" id="PTHR43201:SF5">
    <property type="entry name" value="MEDIUM-CHAIN ACYL-COA LIGASE ACSF2, MITOCHONDRIAL"/>
    <property type="match status" value="1"/>
</dbReference>
<dbReference type="GO" id="GO:0006631">
    <property type="term" value="P:fatty acid metabolic process"/>
    <property type="evidence" value="ECO:0007669"/>
    <property type="project" value="TreeGrafter"/>
</dbReference>
<dbReference type="Gene3D" id="3.30.300.30">
    <property type="match status" value="1"/>
</dbReference>
<comment type="caution">
    <text evidence="5">The sequence shown here is derived from an EMBL/GenBank/DDBJ whole genome shotgun (WGS) entry which is preliminary data.</text>
</comment>
<comment type="similarity">
    <text evidence="1">Belongs to the ATP-dependent AMP-binding enzyme family.</text>
</comment>
<dbReference type="STRING" id="254161.SAMN05216256_11944"/>
<protein>
    <submittedName>
        <fullName evidence="5">Long-chain fatty acid--CoA ligase</fullName>
    </submittedName>
</protein>
<dbReference type="Pfam" id="PF13193">
    <property type="entry name" value="AMP-binding_C"/>
    <property type="match status" value="1"/>
</dbReference>
<evidence type="ECO:0000259" key="3">
    <source>
        <dbReference type="Pfam" id="PF00501"/>
    </source>
</evidence>
<name>A0A1S8DDE9_9GAMM</name>
<feature type="domain" description="AMP-dependent synthetase/ligase" evidence="3">
    <location>
        <begin position="9"/>
        <end position="348"/>
    </location>
</feature>
<keyword evidence="6" id="KW-1185">Reference proteome</keyword>
<dbReference type="InterPro" id="IPR045851">
    <property type="entry name" value="AMP-bd_C_sf"/>
</dbReference>
<proteinExistence type="inferred from homology"/>
<evidence type="ECO:0000313" key="5">
    <source>
        <dbReference type="EMBL" id="ONM43434.1"/>
    </source>
</evidence>
<dbReference type="AlphaFoldDB" id="A0A1S8DDE9"/>
<dbReference type="RefSeq" id="WP_083728109.1">
    <property type="nucleotide sequence ID" value="NZ_FOUD01000019.1"/>
</dbReference>
<dbReference type="InterPro" id="IPR000873">
    <property type="entry name" value="AMP-dep_synth/lig_dom"/>
</dbReference>
<feature type="domain" description="AMP-binding enzyme C-terminal" evidence="4">
    <location>
        <begin position="404"/>
        <end position="478"/>
    </location>
</feature>
<evidence type="ECO:0000313" key="6">
    <source>
        <dbReference type="Proteomes" id="UP000242847"/>
    </source>
</evidence>
<dbReference type="InterPro" id="IPR042099">
    <property type="entry name" value="ANL_N_sf"/>
</dbReference>
<dbReference type="SUPFAM" id="SSF56801">
    <property type="entry name" value="Acetyl-CoA synthetase-like"/>
    <property type="match status" value="1"/>
</dbReference>
<dbReference type="Gene3D" id="3.40.50.12780">
    <property type="entry name" value="N-terminal domain of ligase-like"/>
    <property type="match status" value="1"/>
</dbReference>